<evidence type="ECO:0000313" key="4">
    <source>
        <dbReference type="Proteomes" id="UP000673691"/>
    </source>
</evidence>
<keyword evidence="2" id="KW-0472">Membrane</keyword>
<gene>
    <name evidence="3" type="ORF">BJ554DRAFT_3455</name>
</gene>
<evidence type="ECO:0000313" key="3">
    <source>
        <dbReference type="EMBL" id="KAG5462810.1"/>
    </source>
</evidence>
<evidence type="ECO:0000256" key="2">
    <source>
        <dbReference type="SAM" id="Phobius"/>
    </source>
</evidence>
<name>A0A8H8A0Q6_9FUNG</name>
<dbReference type="Proteomes" id="UP000673691">
    <property type="component" value="Unassembled WGS sequence"/>
</dbReference>
<reference evidence="3 4" key="1">
    <citation type="journal article" name="Sci. Rep.">
        <title>Genome-scale phylogenetic analyses confirm Olpidium as the closest living zoosporic fungus to the non-flagellated, terrestrial fungi.</title>
        <authorList>
            <person name="Chang Y."/>
            <person name="Rochon D."/>
            <person name="Sekimoto S."/>
            <person name="Wang Y."/>
            <person name="Chovatia M."/>
            <person name="Sandor L."/>
            <person name="Salamov A."/>
            <person name="Grigoriev I.V."/>
            <person name="Stajich J.E."/>
            <person name="Spatafora J.W."/>
        </authorList>
    </citation>
    <scope>NUCLEOTIDE SEQUENCE [LARGE SCALE GENOMIC DNA]</scope>
    <source>
        <strain evidence="3">S191</strain>
    </source>
</reference>
<dbReference type="AlphaFoldDB" id="A0A8H8A0Q6"/>
<sequence>MLKQRWKPTGPQEPTDPAGRAHDGQHDAAAGEDPGQTAKASERNRRGLRFFAGAKGELPVAVEDHGSETLIKKRWFREGERDRTGSAAVGESAAPAAGKAEGQAAADGAGSRLTADTAGSVWHEQLAPPGQEPVLTSGNFAERAGGIAQQIVKTTLQGCANLPHLVSRARAPLLMSQEYPFCVAWPSALFLVIFLAYYLSRPPRSRRRPSEFVIPSSSVFRNPERYTHLRKVSVPRLSADYVESEVEFRHPEDPANSMRQLDQWAYFPGNGWLAFLGLAPLLYVDSNSSEDHRNATAISFSSRTGGLTAEDAFDVDGLSKRLGALFADSKQVRWKSNLLLHQLTSLPVWGRRSYLFHRTQLPAIFRN</sequence>
<protein>
    <submittedName>
        <fullName evidence="3">Uncharacterized protein</fullName>
    </submittedName>
</protein>
<proteinExistence type="predicted"/>
<evidence type="ECO:0000256" key="1">
    <source>
        <dbReference type="SAM" id="MobiDB-lite"/>
    </source>
</evidence>
<accession>A0A8H8A0Q6</accession>
<feature type="transmembrane region" description="Helical" evidence="2">
    <location>
        <begin position="179"/>
        <end position="199"/>
    </location>
</feature>
<keyword evidence="4" id="KW-1185">Reference proteome</keyword>
<feature type="region of interest" description="Disordered" evidence="1">
    <location>
        <begin position="1"/>
        <end position="46"/>
    </location>
</feature>
<organism evidence="3 4">
    <name type="scientific">Olpidium bornovanus</name>
    <dbReference type="NCBI Taxonomy" id="278681"/>
    <lineage>
        <taxon>Eukaryota</taxon>
        <taxon>Fungi</taxon>
        <taxon>Fungi incertae sedis</taxon>
        <taxon>Olpidiomycota</taxon>
        <taxon>Olpidiomycotina</taxon>
        <taxon>Olpidiomycetes</taxon>
        <taxon>Olpidiales</taxon>
        <taxon>Olpidiaceae</taxon>
        <taxon>Olpidium</taxon>
    </lineage>
</organism>
<feature type="region of interest" description="Disordered" evidence="1">
    <location>
        <begin position="79"/>
        <end position="113"/>
    </location>
</feature>
<comment type="caution">
    <text evidence="3">The sequence shown here is derived from an EMBL/GenBank/DDBJ whole genome shotgun (WGS) entry which is preliminary data.</text>
</comment>
<feature type="compositionally biased region" description="Low complexity" evidence="1">
    <location>
        <begin position="85"/>
        <end position="111"/>
    </location>
</feature>
<keyword evidence="2" id="KW-0812">Transmembrane</keyword>
<dbReference type="EMBL" id="JAEFCI010001576">
    <property type="protein sequence ID" value="KAG5462810.1"/>
    <property type="molecule type" value="Genomic_DNA"/>
</dbReference>
<keyword evidence="2" id="KW-1133">Transmembrane helix</keyword>